<accession>A0A5A7NL57</accession>
<evidence type="ECO:0000259" key="1">
    <source>
        <dbReference type="Pfam" id="PF13340"/>
    </source>
</evidence>
<dbReference type="Pfam" id="PF13340">
    <property type="entry name" value="DUF4096"/>
    <property type="match status" value="1"/>
</dbReference>
<dbReference type="PANTHER" id="PTHR46637">
    <property type="entry name" value="TIS1421-TRANSPOSASE PROTEIN A"/>
    <property type="match status" value="1"/>
</dbReference>
<reference evidence="2 3" key="1">
    <citation type="submission" date="2019-09" db="EMBL/GenBank/DDBJ databases">
        <title>Arthrobacter zafarii sp. nov., a moderately thermotolerant and halotolerant actinobacterium isolated from Cholistan desert soil of Pakistan.</title>
        <authorList>
            <person name="Amin A."/>
            <person name="Ahmed I."/>
            <person name="Khalid N."/>
            <person name="Schumann P."/>
            <person name="Busse H.J."/>
            <person name="Khan I.U."/>
            <person name="Li S."/>
            <person name="Li W.J."/>
        </authorList>
    </citation>
    <scope>NUCLEOTIDE SEQUENCE [LARGE SCALE GENOMIC DNA]</scope>
    <source>
        <strain evidence="2 3">NCCP-1664</strain>
    </source>
</reference>
<dbReference type="Proteomes" id="UP000325307">
    <property type="component" value="Unassembled WGS sequence"/>
</dbReference>
<dbReference type="PANTHER" id="PTHR46637:SF1">
    <property type="entry name" value="BLL5188 PROTEIN"/>
    <property type="match status" value="1"/>
</dbReference>
<keyword evidence="3" id="KW-1185">Reference proteome</keyword>
<feature type="domain" description="Insertion element IS402-like" evidence="1">
    <location>
        <begin position="4"/>
        <end position="48"/>
    </location>
</feature>
<name>A0A5A7NL57_9MICC</name>
<dbReference type="InterPro" id="IPR052909">
    <property type="entry name" value="Transposase_6_like"/>
</dbReference>
<dbReference type="InterPro" id="IPR025161">
    <property type="entry name" value="IS402-like_dom"/>
</dbReference>
<protein>
    <recommendedName>
        <fullName evidence="1">Insertion element IS402-like domain-containing protein</fullName>
    </recommendedName>
</protein>
<gene>
    <name evidence="2" type="ORF">NCCP1664_01800</name>
</gene>
<organism evidence="2 3">
    <name type="scientific">Zafaria cholistanensis</name>
    <dbReference type="NCBI Taxonomy" id="1682741"/>
    <lineage>
        <taxon>Bacteria</taxon>
        <taxon>Bacillati</taxon>
        <taxon>Actinomycetota</taxon>
        <taxon>Actinomycetes</taxon>
        <taxon>Micrococcales</taxon>
        <taxon>Micrococcaceae</taxon>
        <taxon>Zafaria</taxon>
    </lineage>
</organism>
<proteinExistence type="predicted"/>
<evidence type="ECO:0000313" key="2">
    <source>
        <dbReference type="EMBL" id="GER21683.1"/>
    </source>
</evidence>
<comment type="caution">
    <text evidence="2">The sequence shown here is derived from an EMBL/GenBank/DDBJ whole genome shotgun (WGS) entry which is preliminary data.</text>
</comment>
<dbReference type="EMBL" id="BKDJ01000001">
    <property type="protein sequence ID" value="GER21683.1"/>
    <property type="molecule type" value="Genomic_DNA"/>
</dbReference>
<evidence type="ECO:0000313" key="3">
    <source>
        <dbReference type="Proteomes" id="UP000325307"/>
    </source>
</evidence>
<dbReference type="AlphaFoldDB" id="A0A5A7NL57"/>
<sequence length="49" mass="5810">MPASGRGGQWRNHRQVINAILFKLRTGAPWRDLPERYGPWKTAHERLRK</sequence>